<keyword evidence="2" id="KW-1185">Reference proteome</keyword>
<accession>A0A4V3GLF1</accession>
<dbReference type="EMBL" id="SODV01000001">
    <property type="protein sequence ID" value="TDW99292.1"/>
    <property type="molecule type" value="Genomic_DNA"/>
</dbReference>
<gene>
    <name evidence="1" type="ORF">EDB95_0301</name>
</gene>
<dbReference type="PROSITE" id="PS51257">
    <property type="entry name" value="PROKAR_LIPOPROTEIN"/>
    <property type="match status" value="1"/>
</dbReference>
<dbReference type="AlphaFoldDB" id="A0A4V3GLF1"/>
<name>A0A4V3GLF1_9BACT</name>
<protein>
    <recommendedName>
        <fullName evidence="3">Outer membrane protein with beta-barrel domain</fullName>
    </recommendedName>
</protein>
<evidence type="ECO:0000313" key="1">
    <source>
        <dbReference type="EMBL" id="TDW99292.1"/>
    </source>
</evidence>
<sequence length="210" mass="22822">MIIKTKMKRTILILLFVGGLGCFAQAQLLNPGIEIGYGGFTPPILSGDAKTRAEFFSNSVRGSETVTSTGAFHAAAFAKIWRVTVGVEGSYESIQIKNNFSYFSTSINQEVYGEEKTTHGYWTAMARVQWSYWSFPGFKMYGGLAGGVYGVHSKLTYNSSNETPDNNTKGSGFSYQITPVGAEVGAKVKFFLEAGYGYLGLVSGGVRFKL</sequence>
<organism evidence="1 2">
    <name type="scientific">Dinghuibacter silviterrae</name>
    <dbReference type="NCBI Taxonomy" id="1539049"/>
    <lineage>
        <taxon>Bacteria</taxon>
        <taxon>Pseudomonadati</taxon>
        <taxon>Bacteroidota</taxon>
        <taxon>Chitinophagia</taxon>
        <taxon>Chitinophagales</taxon>
        <taxon>Chitinophagaceae</taxon>
        <taxon>Dinghuibacter</taxon>
    </lineage>
</organism>
<evidence type="ECO:0008006" key="3">
    <source>
        <dbReference type="Google" id="ProtNLM"/>
    </source>
</evidence>
<evidence type="ECO:0000313" key="2">
    <source>
        <dbReference type="Proteomes" id="UP000294498"/>
    </source>
</evidence>
<reference evidence="1 2" key="1">
    <citation type="submission" date="2019-03" db="EMBL/GenBank/DDBJ databases">
        <title>Genomic Encyclopedia of Type Strains, Phase IV (KMG-IV): sequencing the most valuable type-strain genomes for metagenomic binning, comparative biology and taxonomic classification.</title>
        <authorList>
            <person name="Goeker M."/>
        </authorList>
    </citation>
    <scope>NUCLEOTIDE SEQUENCE [LARGE SCALE GENOMIC DNA]</scope>
    <source>
        <strain evidence="1 2">DSM 100059</strain>
    </source>
</reference>
<dbReference type="Proteomes" id="UP000294498">
    <property type="component" value="Unassembled WGS sequence"/>
</dbReference>
<comment type="caution">
    <text evidence="1">The sequence shown here is derived from an EMBL/GenBank/DDBJ whole genome shotgun (WGS) entry which is preliminary data.</text>
</comment>
<proteinExistence type="predicted"/>